<keyword evidence="2" id="KW-0813">Transport</keyword>
<dbReference type="InterPro" id="IPR020846">
    <property type="entry name" value="MFS_dom"/>
</dbReference>
<dbReference type="AlphaFoldDB" id="A0AA90SPP2"/>
<dbReference type="PANTHER" id="PTHR23517">
    <property type="entry name" value="RESISTANCE PROTEIN MDTM, PUTATIVE-RELATED-RELATED"/>
    <property type="match status" value="1"/>
</dbReference>
<comment type="caution">
    <text evidence="9">The sequence shown here is derived from an EMBL/GenBank/DDBJ whole genome shotgun (WGS) entry which is preliminary data.</text>
</comment>
<comment type="subcellular location">
    <subcellularLocation>
        <location evidence="1">Cell membrane</location>
        <topology evidence="1">Multi-pass membrane protein</topology>
    </subcellularLocation>
</comment>
<feature type="transmembrane region" description="Helical" evidence="7">
    <location>
        <begin position="324"/>
        <end position="344"/>
    </location>
</feature>
<organism evidence="9 10">
    <name type="scientific">Tsukamurella strandjordii</name>
    <dbReference type="NCBI Taxonomy" id="147577"/>
    <lineage>
        <taxon>Bacteria</taxon>
        <taxon>Bacillati</taxon>
        <taxon>Actinomycetota</taxon>
        <taxon>Actinomycetes</taxon>
        <taxon>Mycobacteriales</taxon>
        <taxon>Tsukamurellaceae</taxon>
        <taxon>Tsukamurella</taxon>
    </lineage>
</organism>
<feature type="transmembrane region" description="Helical" evidence="7">
    <location>
        <begin position="92"/>
        <end position="110"/>
    </location>
</feature>
<keyword evidence="3" id="KW-1003">Cell membrane</keyword>
<name>A0AA90SPP2_9ACTN</name>
<dbReference type="InterPro" id="IPR011701">
    <property type="entry name" value="MFS"/>
</dbReference>
<dbReference type="Pfam" id="PF07690">
    <property type="entry name" value="MFS_1"/>
    <property type="match status" value="1"/>
</dbReference>
<dbReference type="InterPro" id="IPR050171">
    <property type="entry name" value="MFS_Transporters"/>
</dbReference>
<feature type="transmembrane region" description="Helical" evidence="7">
    <location>
        <begin position="299"/>
        <end position="318"/>
    </location>
</feature>
<gene>
    <name evidence="9" type="ORF">Q7X28_04175</name>
</gene>
<keyword evidence="5 7" id="KW-1133">Transmembrane helix</keyword>
<dbReference type="Gene3D" id="1.20.1250.20">
    <property type="entry name" value="MFS general substrate transporter like domains"/>
    <property type="match status" value="2"/>
</dbReference>
<evidence type="ECO:0000256" key="2">
    <source>
        <dbReference type="ARBA" id="ARBA00022448"/>
    </source>
</evidence>
<feature type="transmembrane region" description="Helical" evidence="7">
    <location>
        <begin position="59"/>
        <end position="85"/>
    </location>
</feature>
<feature type="domain" description="Major facilitator superfamily (MFS) profile" evidence="8">
    <location>
        <begin position="233"/>
        <end position="423"/>
    </location>
</feature>
<feature type="transmembrane region" description="Helical" evidence="7">
    <location>
        <begin position="389"/>
        <end position="411"/>
    </location>
</feature>
<dbReference type="PROSITE" id="PS50850">
    <property type="entry name" value="MFS"/>
    <property type="match status" value="1"/>
</dbReference>
<feature type="transmembrane region" description="Helical" evidence="7">
    <location>
        <begin position="270"/>
        <end position="290"/>
    </location>
</feature>
<dbReference type="CDD" id="cd17337">
    <property type="entry name" value="MFS_CsbX"/>
    <property type="match status" value="1"/>
</dbReference>
<protein>
    <submittedName>
        <fullName evidence="9">MFS transporter</fullName>
    </submittedName>
</protein>
<keyword evidence="10" id="KW-1185">Reference proteome</keyword>
<evidence type="ECO:0000256" key="6">
    <source>
        <dbReference type="ARBA" id="ARBA00023136"/>
    </source>
</evidence>
<evidence type="ECO:0000313" key="9">
    <source>
        <dbReference type="EMBL" id="MDP0397116.1"/>
    </source>
</evidence>
<feature type="transmembrane region" description="Helical" evidence="7">
    <location>
        <begin position="182"/>
        <end position="202"/>
    </location>
</feature>
<dbReference type="Proteomes" id="UP001178281">
    <property type="component" value="Unassembled WGS sequence"/>
</dbReference>
<reference evidence="9" key="1">
    <citation type="submission" date="2023-08" db="EMBL/GenBank/DDBJ databases">
        <title>The draft genome of Tsukamurella strandjordii strain 050030.</title>
        <authorList>
            <person name="Zhao F."/>
            <person name="Feng Y."/>
            <person name="Zong Z."/>
        </authorList>
    </citation>
    <scope>NUCLEOTIDE SEQUENCE</scope>
    <source>
        <strain evidence="9">050030</strain>
    </source>
</reference>
<evidence type="ECO:0000256" key="1">
    <source>
        <dbReference type="ARBA" id="ARBA00004651"/>
    </source>
</evidence>
<dbReference type="GO" id="GO:0005886">
    <property type="term" value="C:plasma membrane"/>
    <property type="evidence" value="ECO:0007669"/>
    <property type="project" value="UniProtKB-SubCell"/>
</dbReference>
<sequence length="423" mass="45084">MTPPPTLESSGPAGLLARIGIPPSIAWGFAGVFLFMIGVGLEISWLSPYLTDQGIGVSVVASIFSVYGVSVSISSWVSGVVFEIVGAKRTMLLAFVLFAAGTALFVGVGIGQNAVWALFAGYAIKGFSYPLFSYSFLVWIAYRAVPHRLSTAYGWFWVAFSGGMSVVGAYGSGLLIDAVGPVPVLWSTVLFAALGTAAIVFLNRDDIKPGDAPAAERWRELFSLVTILRDEPRLWLVIGIRIVNTLPLFAMPVFMPLYLEDYGFTTAEWLAVWGTTWLANIAFNLVFGYLGDQLGWKRVISYVGGVGCALSTLAFFYAPQVFGHNFAALMIAGLCLGACVAGYIPLDAIVANFVENNKGAAISVMNFGAGLSTLVGPLIVAIFAEPFGYTAVAWVLAGLYISVAAVVWYLVPRGAREPDAVEA</sequence>
<evidence type="ECO:0000259" key="8">
    <source>
        <dbReference type="PROSITE" id="PS50850"/>
    </source>
</evidence>
<feature type="transmembrane region" description="Helical" evidence="7">
    <location>
        <begin position="234"/>
        <end position="258"/>
    </location>
</feature>
<accession>A0AA90SPP2</accession>
<dbReference type="InterPro" id="IPR004748">
    <property type="entry name" value="Polyol_permease-like"/>
</dbReference>
<dbReference type="EMBL" id="JAUTIX010000001">
    <property type="protein sequence ID" value="MDP0397116.1"/>
    <property type="molecule type" value="Genomic_DNA"/>
</dbReference>
<dbReference type="InterPro" id="IPR036259">
    <property type="entry name" value="MFS_trans_sf"/>
</dbReference>
<evidence type="ECO:0000256" key="3">
    <source>
        <dbReference type="ARBA" id="ARBA00022475"/>
    </source>
</evidence>
<proteinExistence type="predicted"/>
<feature type="transmembrane region" description="Helical" evidence="7">
    <location>
        <begin position="154"/>
        <end position="176"/>
    </location>
</feature>
<dbReference type="RefSeq" id="WP_220656917.1">
    <property type="nucleotide sequence ID" value="NZ_CBCSFC010000030.1"/>
</dbReference>
<evidence type="ECO:0000313" key="10">
    <source>
        <dbReference type="Proteomes" id="UP001178281"/>
    </source>
</evidence>
<evidence type="ECO:0000256" key="4">
    <source>
        <dbReference type="ARBA" id="ARBA00022692"/>
    </source>
</evidence>
<dbReference type="NCBIfam" id="TIGR00897">
    <property type="entry name" value="2A0118"/>
    <property type="match status" value="1"/>
</dbReference>
<keyword evidence="4 7" id="KW-0812">Transmembrane</keyword>
<feature type="transmembrane region" description="Helical" evidence="7">
    <location>
        <begin position="364"/>
        <end position="383"/>
    </location>
</feature>
<dbReference type="GO" id="GO:0022857">
    <property type="term" value="F:transmembrane transporter activity"/>
    <property type="evidence" value="ECO:0007669"/>
    <property type="project" value="InterPro"/>
</dbReference>
<evidence type="ECO:0000256" key="7">
    <source>
        <dbReference type="SAM" id="Phobius"/>
    </source>
</evidence>
<feature type="transmembrane region" description="Helical" evidence="7">
    <location>
        <begin position="25"/>
        <end position="47"/>
    </location>
</feature>
<dbReference type="SUPFAM" id="SSF103473">
    <property type="entry name" value="MFS general substrate transporter"/>
    <property type="match status" value="1"/>
</dbReference>
<evidence type="ECO:0000256" key="5">
    <source>
        <dbReference type="ARBA" id="ARBA00022989"/>
    </source>
</evidence>
<feature type="transmembrane region" description="Helical" evidence="7">
    <location>
        <begin position="116"/>
        <end position="142"/>
    </location>
</feature>
<keyword evidence="6 7" id="KW-0472">Membrane</keyword>